<keyword evidence="2 5" id="KW-0812">Transmembrane</keyword>
<evidence type="ECO:0000313" key="8">
    <source>
        <dbReference type="Proteomes" id="UP000239471"/>
    </source>
</evidence>
<sequence>MRLIQLTIIQMKQYLKNPMILIMGFIFPTLILLGIFGFEHGSDEKIGVINNDNSEISISLIDKLSEEYNVKEYKGTLEDNMGPIKDNEVGAMYVINEDFSQLLQERKIPKISCYKKEEQAGSIKAESIIDTFVKGDLEEKTEVGLSNSYIETVIEKEEESDKEKFLASLLMICYFMLLDSSFIIDNILKLKAAKVLRRSIVTPNSDRQILGGIFVASFLIQWILSSLAFIIVNAVISFKNVNIPLSFLIIMLCSLICTSIVIVATRWLKNPAIAGFAVIMLAIVSIGLAMIGSNLMDISNAPEILTKVTLISPFYWLMQIAGGDQILVGIVVLILASAVLFTAGTFKLRDFVKE</sequence>
<dbReference type="OrthoDB" id="1706094at2"/>
<dbReference type="InterPro" id="IPR052902">
    <property type="entry name" value="ABC-2_transporter"/>
</dbReference>
<dbReference type="RefSeq" id="WP_106060143.1">
    <property type="nucleotide sequence ID" value="NZ_PVXQ01000023.1"/>
</dbReference>
<dbReference type="PANTHER" id="PTHR43027:SF1">
    <property type="entry name" value="DOXORUBICIN RESISTANCE ABC TRANSPORTER PERMEASE PROTEIN DRRC-RELATED"/>
    <property type="match status" value="1"/>
</dbReference>
<feature type="transmembrane region" description="Helical" evidence="5">
    <location>
        <begin position="20"/>
        <end position="38"/>
    </location>
</feature>
<name>A0A2T0BDE6_9CLOT</name>
<evidence type="ECO:0000256" key="1">
    <source>
        <dbReference type="ARBA" id="ARBA00004141"/>
    </source>
</evidence>
<feature type="transmembrane region" description="Helical" evidence="5">
    <location>
        <begin position="243"/>
        <end position="265"/>
    </location>
</feature>
<dbReference type="EMBL" id="PVXQ01000023">
    <property type="protein sequence ID" value="PRR81837.1"/>
    <property type="molecule type" value="Genomic_DNA"/>
</dbReference>
<dbReference type="GO" id="GO:0140359">
    <property type="term" value="F:ABC-type transporter activity"/>
    <property type="evidence" value="ECO:0007669"/>
    <property type="project" value="InterPro"/>
</dbReference>
<dbReference type="AlphaFoldDB" id="A0A2T0BDE6"/>
<comment type="subcellular location">
    <subcellularLocation>
        <location evidence="1">Membrane</location>
        <topology evidence="1">Multi-pass membrane protein</topology>
    </subcellularLocation>
</comment>
<feature type="transmembrane region" description="Helical" evidence="5">
    <location>
        <begin position="165"/>
        <end position="188"/>
    </location>
</feature>
<dbReference type="PANTHER" id="PTHR43027">
    <property type="entry name" value="DOXORUBICIN RESISTANCE ABC TRANSPORTER PERMEASE PROTEIN DRRC-RELATED"/>
    <property type="match status" value="1"/>
</dbReference>
<evidence type="ECO:0000259" key="6">
    <source>
        <dbReference type="Pfam" id="PF12698"/>
    </source>
</evidence>
<evidence type="ECO:0000256" key="4">
    <source>
        <dbReference type="ARBA" id="ARBA00023136"/>
    </source>
</evidence>
<organism evidence="7 8">
    <name type="scientific">Clostridium vincentii</name>
    <dbReference type="NCBI Taxonomy" id="52704"/>
    <lineage>
        <taxon>Bacteria</taxon>
        <taxon>Bacillati</taxon>
        <taxon>Bacillota</taxon>
        <taxon>Clostridia</taxon>
        <taxon>Eubacteriales</taxon>
        <taxon>Clostridiaceae</taxon>
        <taxon>Clostridium</taxon>
    </lineage>
</organism>
<dbReference type="GO" id="GO:0016020">
    <property type="term" value="C:membrane"/>
    <property type="evidence" value="ECO:0007669"/>
    <property type="project" value="UniProtKB-SubCell"/>
</dbReference>
<gene>
    <name evidence="7" type="ORF">CLVI_21830</name>
</gene>
<keyword evidence="3 5" id="KW-1133">Transmembrane helix</keyword>
<evidence type="ECO:0000256" key="5">
    <source>
        <dbReference type="SAM" id="Phobius"/>
    </source>
</evidence>
<feature type="transmembrane region" description="Helical" evidence="5">
    <location>
        <begin position="209"/>
        <end position="231"/>
    </location>
</feature>
<comment type="caution">
    <text evidence="7">The sequence shown here is derived from an EMBL/GenBank/DDBJ whole genome shotgun (WGS) entry which is preliminary data.</text>
</comment>
<evidence type="ECO:0000313" key="7">
    <source>
        <dbReference type="EMBL" id="PRR81837.1"/>
    </source>
</evidence>
<feature type="transmembrane region" description="Helical" evidence="5">
    <location>
        <begin position="326"/>
        <end position="346"/>
    </location>
</feature>
<proteinExistence type="predicted"/>
<dbReference type="Gene3D" id="3.40.1710.10">
    <property type="entry name" value="abc type-2 transporter like domain"/>
    <property type="match status" value="1"/>
</dbReference>
<accession>A0A2T0BDE6</accession>
<dbReference type="Proteomes" id="UP000239471">
    <property type="component" value="Unassembled WGS sequence"/>
</dbReference>
<keyword evidence="4 5" id="KW-0472">Membrane</keyword>
<dbReference type="InterPro" id="IPR013525">
    <property type="entry name" value="ABC2_TM"/>
</dbReference>
<feature type="domain" description="ABC-2 type transporter transmembrane" evidence="6">
    <location>
        <begin position="21"/>
        <end position="344"/>
    </location>
</feature>
<protein>
    <submittedName>
        <fullName evidence="7">ABC-2 family transporter protein</fullName>
    </submittedName>
</protein>
<dbReference type="Pfam" id="PF12698">
    <property type="entry name" value="ABC2_membrane_3"/>
    <property type="match status" value="1"/>
</dbReference>
<reference evidence="7 8" key="1">
    <citation type="submission" date="2018-03" db="EMBL/GenBank/DDBJ databases">
        <title>Genome sequence of Clostridium vincentii DSM 10228.</title>
        <authorList>
            <person name="Poehlein A."/>
            <person name="Daniel R."/>
        </authorList>
    </citation>
    <scope>NUCLEOTIDE SEQUENCE [LARGE SCALE GENOMIC DNA]</scope>
    <source>
        <strain evidence="7 8">DSM 10228</strain>
    </source>
</reference>
<keyword evidence="8" id="KW-1185">Reference proteome</keyword>
<evidence type="ECO:0000256" key="3">
    <source>
        <dbReference type="ARBA" id="ARBA00022989"/>
    </source>
</evidence>
<feature type="transmembrane region" description="Helical" evidence="5">
    <location>
        <begin position="272"/>
        <end position="292"/>
    </location>
</feature>
<evidence type="ECO:0000256" key="2">
    <source>
        <dbReference type="ARBA" id="ARBA00022692"/>
    </source>
</evidence>